<dbReference type="EMBL" id="JAOTIF010000005">
    <property type="protein sequence ID" value="MCU7549268.1"/>
    <property type="molecule type" value="Genomic_DNA"/>
</dbReference>
<proteinExistence type="predicted"/>
<accession>A0A9X2XNP4</accession>
<dbReference type="Proteomes" id="UP001155483">
    <property type="component" value="Unassembled WGS sequence"/>
</dbReference>
<organism evidence="1 2">
    <name type="scientific">Paraflavisolibacter caeni</name>
    <dbReference type="NCBI Taxonomy" id="2982496"/>
    <lineage>
        <taxon>Bacteria</taxon>
        <taxon>Pseudomonadati</taxon>
        <taxon>Bacteroidota</taxon>
        <taxon>Chitinophagia</taxon>
        <taxon>Chitinophagales</taxon>
        <taxon>Chitinophagaceae</taxon>
        <taxon>Paraflavisolibacter</taxon>
    </lineage>
</organism>
<reference evidence="1" key="2">
    <citation type="submission" date="2023-04" db="EMBL/GenBank/DDBJ databases">
        <title>Paracnuella aquatica gen. nov., sp. nov., a member of the family Chitinophagaceae isolated from a hot spring.</title>
        <authorList>
            <person name="Wang C."/>
        </authorList>
    </citation>
    <scope>NUCLEOTIDE SEQUENCE</scope>
    <source>
        <strain evidence="1">LB-8</strain>
    </source>
</reference>
<name>A0A9X2XNP4_9BACT</name>
<dbReference type="RefSeq" id="WP_279296712.1">
    <property type="nucleotide sequence ID" value="NZ_JAOTIF010000005.1"/>
</dbReference>
<sequence>MAKQMGIIKLQGTIGDITFYKSQDGYLAREKGGVDGDRIATDSAFERTRENGAEFGRAGKAAKLLRNSIQGLLQNVADSRLASRLTTEMVKVVKADDTSTRGMRNVLDGELELLQGFEFNINGKLTTALYAPYDAVINRATGQFTVSVAPFIPAHMIAAPVGATHFRINSGAAEVDFEGGKFVVDTKQTAILPLDNMPTAALSLESTLTAASVHPLFQVLGIEFLQQVNGEYYPLKNGAYNALALIKVEGV</sequence>
<protein>
    <submittedName>
        <fullName evidence="1">Uncharacterized protein</fullName>
    </submittedName>
</protein>
<evidence type="ECO:0000313" key="1">
    <source>
        <dbReference type="EMBL" id="MCU7549268.1"/>
    </source>
</evidence>
<reference evidence="1" key="1">
    <citation type="submission" date="2022-09" db="EMBL/GenBank/DDBJ databases">
        <authorList>
            <person name="Yuan C."/>
            <person name="Ke Z."/>
        </authorList>
    </citation>
    <scope>NUCLEOTIDE SEQUENCE</scope>
    <source>
        <strain evidence="1">LB-8</strain>
    </source>
</reference>
<gene>
    <name evidence="1" type="ORF">OCK74_09080</name>
</gene>
<comment type="caution">
    <text evidence="1">The sequence shown here is derived from an EMBL/GenBank/DDBJ whole genome shotgun (WGS) entry which is preliminary data.</text>
</comment>
<keyword evidence="2" id="KW-1185">Reference proteome</keyword>
<dbReference type="AlphaFoldDB" id="A0A9X2XNP4"/>
<evidence type="ECO:0000313" key="2">
    <source>
        <dbReference type="Proteomes" id="UP001155483"/>
    </source>
</evidence>